<evidence type="ECO:0000256" key="1">
    <source>
        <dbReference type="RuleBase" id="RU003945"/>
    </source>
</evidence>
<feature type="domain" description="Rhodanese" evidence="3">
    <location>
        <begin position="250"/>
        <end position="334"/>
    </location>
</feature>
<dbReference type="CDD" id="cd00158">
    <property type="entry name" value="RHOD"/>
    <property type="match status" value="1"/>
</dbReference>
<evidence type="ECO:0000313" key="5">
    <source>
        <dbReference type="Proteomes" id="UP000024836"/>
    </source>
</evidence>
<name>A0A058ZLV8_9RHOB</name>
<comment type="similarity">
    <text evidence="1">Belongs to the OXA1/ALB3/YidC family.</text>
</comment>
<keyword evidence="1 2" id="KW-0812">Transmembrane</keyword>
<dbReference type="GO" id="GO:0016020">
    <property type="term" value="C:membrane"/>
    <property type="evidence" value="ECO:0007669"/>
    <property type="project" value="UniProtKB-SubCell"/>
</dbReference>
<dbReference type="Pfam" id="PF01326">
    <property type="entry name" value="PPDK_N"/>
    <property type="match status" value="2"/>
</dbReference>
<dbReference type="InterPro" id="IPR001763">
    <property type="entry name" value="Rhodanese-like_dom"/>
</dbReference>
<accession>A0A058ZLV8</accession>
<dbReference type="Gene3D" id="3.50.30.10">
    <property type="entry name" value="Phosphohistidine domain"/>
    <property type="match status" value="1"/>
</dbReference>
<dbReference type="PATRIC" id="fig|1461693.3.peg.2123"/>
<dbReference type="SUPFAM" id="SSF52009">
    <property type="entry name" value="Phosphohistidine domain"/>
    <property type="match status" value="1"/>
</dbReference>
<dbReference type="eggNOG" id="COG0706">
    <property type="taxonomic scope" value="Bacteria"/>
</dbReference>
<dbReference type="InterPro" id="IPR051549">
    <property type="entry name" value="PEP_Utilizing_Enz"/>
</dbReference>
<dbReference type="InterPro" id="IPR001307">
    <property type="entry name" value="Thiosulphate_STrfase_CS"/>
</dbReference>
<feature type="transmembrane region" description="Helical" evidence="2">
    <location>
        <begin position="447"/>
        <end position="465"/>
    </location>
</feature>
<dbReference type="eggNOG" id="COG0574">
    <property type="taxonomic scope" value="Bacteria"/>
</dbReference>
<comment type="subcellular location">
    <subcellularLocation>
        <location evidence="1">Membrane</location>
        <topology evidence="1">Multi-pass membrane protein</topology>
    </subcellularLocation>
</comment>
<dbReference type="Gene3D" id="3.30.470.20">
    <property type="entry name" value="ATP-grasp fold, B domain"/>
    <property type="match status" value="2"/>
</dbReference>
<dbReference type="STRING" id="1461693.ATO10_10485"/>
<evidence type="ECO:0000256" key="2">
    <source>
        <dbReference type="SAM" id="Phobius"/>
    </source>
</evidence>
<keyword evidence="5" id="KW-1185">Reference proteome</keyword>
<dbReference type="GO" id="GO:0016301">
    <property type="term" value="F:kinase activity"/>
    <property type="evidence" value="ECO:0007669"/>
    <property type="project" value="InterPro"/>
</dbReference>
<dbReference type="InterPro" id="IPR036637">
    <property type="entry name" value="Phosphohistidine_dom_sf"/>
</dbReference>
<protein>
    <recommendedName>
        <fullName evidence="3">Rhodanese domain-containing protein</fullName>
    </recommendedName>
</protein>
<dbReference type="InterPro" id="IPR013815">
    <property type="entry name" value="ATP_grasp_subdomain_1"/>
</dbReference>
<evidence type="ECO:0000313" key="4">
    <source>
        <dbReference type="EMBL" id="KCV81766.1"/>
    </source>
</evidence>
<dbReference type="InterPro" id="IPR008279">
    <property type="entry name" value="PEP-util_enz_mobile_dom"/>
</dbReference>
<dbReference type="PROSITE" id="PS50206">
    <property type="entry name" value="RHODANESE_3"/>
    <property type="match status" value="2"/>
</dbReference>
<dbReference type="PANTHER" id="PTHR43615">
    <property type="entry name" value="PHOSPHOENOLPYRUVATE SYNTHASE-RELATED"/>
    <property type="match status" value="1"/>
</dbReference>
<keyword evidence="2" id="KW-1133">Transmembrane helix</keyword>
<dbReference type="SUPFAM" id="SSF56059">
    <property type="entry name" value="Glutathione synthetase ATP-binding domain-like"/>
    <property type="match status" value="1"/>
</dbReference>
<comment type="caution">
    <text evidence="4">The sequence shown here is derived from an EMBL/GenBank/DDBJ whole genome shotgun (WGS) entry which is preliminary data.</text>
</comment>
<dbReference type="PANTHER" id="PTHR43615:SF1">
    <property type="entry name" value="PPDK_N DOMAIN-CONTAINING PROTEIN"/>
    <property type="match status" value="1"/>
</dbReference>
<dbReference type="Pfam" id="PF00581">
    <property type="entry name" value="Rhodanese"/>
    <property type="match status" value="2"/>
</dbReference>
<keyword evidence="2" id="KW-0472">Membrane</keyword>
<sequence>MAIPSPELVIGSVSSLSQVFAVGFAAVTGAGALVAKRLGIQPASVGKASGLWRRAVAVLALLTLGLGALNIWQFNTQRSAELNRLQATLTRPAQGSGAKILDANLKETSFSKQNNSPLAMTTAQAQSLLTSDSGKDTLFFDVRETGENKMGTLPGAEHVRYPDFLNADMALEGKQVVLFCHNGNRSSETCAELAARGIDCRFIAGGIEKWIVEGRAFSDLNVKSLSDLRALPDYPNKNVLLNTKQFTKLINTDIQIVDTRYPGDFESGHLPGAINIPLRALPTAELQQRIAALADKPTVAACYDRRSCFMAQVLGLEMSDAGIEFLGRYTTPWDYFEAPPVKPHVEEWLAAQSMGPWQSAIDGLAAALAWVAKHSHLVVGLFALSLASRLMVLPIALKSERDQLTTARHADELAALKESLRDDPTRRARAVQQFYADKGLTPMRNMMALLFLPLMMLGLSATQQASTQLGGSFLWIRDLGVPDPLFAAPLIFTLLACVYLHWAMAKTKRQAILWWALGGPAMFALVFQLAAAGNVYLCFSLGLLLLQRAYVTGHFSGLSAQFKPVLERLRERGDIHGVFPLHRTDALSQSGNKSYRLSIMKNAGLPVPDGLVVRTEAVEAYSNMSTPQKEQFSDQVWRMIEQPCAVRSSAAGEDGEDQSFAGVFDSVLNVQGDAMRPALDAVVDSFSSARAQSYDTDTENGHDGNILIQQMVSAEYAGVLFTKDPAAPGLMMVEMVQGCGDDLVSGRVTPQSLRFGRYTLTAADDETPPVDLTPLLQMARQIEAIFGRPQDIEWAYADGAFKLLQSRDITTLGQGSPAEQARINEWERILAAYADHPSDTVVLEQDEMAELLPCPTPLSFSLMASLWAPGGSLDMACRQLRLEYNLPEGRPGHLVNLFGSTYVDRQLKEKMALRLNSAKARQLHREALSTLHRFRQEVVPELHETMAVWRAIDFGALPAHQILVSIAKLRKKLLREAYVEAEKINILASFTMTEAEQATKDDPDARKRLMNPVLPHAPLNQINACATLKGEAQQRALMNLMGHRAIFDYELSEPRYAEAPELLAPMLETAATAPEVHAMDTQIDPHDPVSLAIAFQDLKEHAKHEVLHLVALLRHATLALAEKTGMDDLIFYLTMDELLCLDLADTTALHAKAEARRAQALSLLPHAIRQVSLTLHDIERLSAPENLRGGGSAEGLGGTCVSGDAPSKGRVFVADETAQTTAQAFEGFQDGDVIVCRMINPAWLPYLQRSNGVLSEVGGWLSHMAILAREKGIPMLVRCSGLESLETGQRVRLDPDGTIELVAEQTTRLKSA</sequence>
<dbReference type="SMART" id="SM00450">
    <property type="entry name" value="RHOD"/>
    <property type="match status" value="2"/>
</dbReference>
<dbReference type="PROSITE" id="PS00380">
    <property type="entry name" value="RHODANESE_1"/>
    <property type="match status" value="1"/>
</dbReference>
<organism evidence="4 5">
    <name type="scientific">Actibacterium atlanticum</name>
    <dbReference type="NCBI Taxonomy" id="1461693"/>
    <lineage>
        <taxon>Bacteria</taxon>
        <taxon>Pseudomonadati</taxon>
        <taxon>Pseudomonadota</taxon>
        <taxon>Alphaproteobacteria</taxon>
        <taxon>Rhodobacterales</taxon>
        <taxon>Roseobacteraceae</taxon>
        <taxon>Actibacterium</taxon>
    </lineage>
</organism>
<dbReference type="InterPro" id="IPR002192">
    <property type="entry name" value="PPDK_AMP/ATP-bd"/>
</dbReference>
<dbReference type="EMBL" id="AQQY01000006">
    <property type="protein sequence ID" value="KCV81766.1"/>
    <property type="molecule type" value="Genomic_DNA"/>
</dbReference>
<reference evidence="4 5" key="1">
    <citation type="submission" date="2013-04" db="EMBL/GenBank/DDBJ databases">
        <title>Shimia sp. 22II-S11-Z10 Genome Sequencing.</title>
        <authorList>
            <person name="Lai Q."/>
            <person name="Li G."/>
            <person name="Shao Z."/>
        </authorList>
    </citation>
    <scope>NUCLEOTIDE SEQUENCE [LARGE SCALE GENOMIC DNA]</scope>
    <source>
        <strain evidence="5">22II-S11-Z10</strain>
    </source>
</reference>
<dbReference type="Gene3D" id="3.30.1490.20">
    <property type="entry name" value="ATP-grasp fold, A domain"/>
    <property type="match status" value="1"/>
</dbReference>
<dbReference type="InterPro" id="IPR036873">
    <property type="entry name" value="Rhodanese-like_dom_sf"/>
</dbReference>
<evidence type="ECO:0000259" key="3">
    <source>
        <dbReference type="PROSITE" id="PS50206"/>
    </source>
</evidence>
<feature type="transmembrane region" description="Helical" evidence="2">
    <location>
        <begin position="485"/>
        <end position="505"/>
    </location>
</feature>
<gene>
    <name evidence="4" type="ORF">ATO10_10485</name>
</gene>
<proteinExistence type="inferred from homology"/>
<dbReference type="GO" id="GO:0005524">
    <property type="term" value="F:ATP binding"/>
    <property type="evidence" value="ECO:0007669"/>
    <property type="project" value="InterPro"/>
</dbReference>
<dbReference type="Gene3D" id="3.40.250.10">
    <property type="entry name" value="Rhodanese-like domain"/>
    <property type="match status" value="2"/>
</dbReference>
<feature type="transmembrane region" description="Helical" evidence="2">
    <location>
        <begin position="15"/>
        <end position="35"/>
    </location>
</feature>
<feature type="transmembrane region" description="Helical" evidence="2">
    <location>
        <begin position="512"/>
        <end position="537"/>
    </location>
</feature>
<feature type="domain" description="Rhodanese" evidence="3">
    <location>
        <begin position="133"/>
        <end position="219"/>
    </location>
</feature>
<dbReference type="Pfam" id="PF02096">
    <property type="entry name" value="60KD_IMP"/>
    <property type="match status" value="1"/>
</dbReference>
<dbReference type="Proteomes" id="UP000024836">
    <property type="component" value="Unassembled WGS sequence"/>
</dbReference>
<dbReference type="GO" id="GO:0004792">
    <property type="term" value="F:thiosulfate-cyanide sulfurtransferase activity"/>
    <property type="evidence" value="ECO:0007669"/>
    <property type="project" value="InterPro"/>
</dbReference>
<dbReference type="Pfam" id="PF00391">
    <property type="entry name" value="PEP-utilizers"/>
    <property type="match status" value="1"/>
</dbReference>
<feature type="transmembrane region" description="Helical" evidence="2">
    <location>
        <begin position="55"/>
        <end position="74"/>
    </location>
</feature>
<dbReference type="SUPFAM" id="SSF52821">
    <property type="entry name" value="Rhodanese/Cell cycle control phosphatase"/>
    <property type="match status" value="2"/>
</dbReference>
<dbReference type="InterPro" id="IPR028055">
    <property type="entry name" value="YidC/Oxa/ALB_C"/>
</dbReference>
<dbReference type="eggNOG" id="COG2897">
    <property type="taxonomic scope" value="Bacteria"/>
</dbReference>